<protein>
    <submittedName>
        <fullName evidence="2">Uncharacterized protein</fullName>
    </submittedName>
</protein>
<feature type="region of interest" description="Disordered" evidence="1">
    <location>
        <begin position="1"/>
        <end position="24"/>
    </location>
</feature>
<reference evidence="3" key="1">
    <citation type="journal article" date="2019" name="Int. J. Syst. Evol. Microbiol.">
        <title>The Global Catalogue of Microorganisms (GCM) 10K type strain sequencing project: providing services to taxonomists for standard genome sequencing and annotation.</title>
        <authorList>
            <consortium name="The Broad Institute Genomics Platform"/>
            <consortium name="The Broad Institute Genome Sequencing Center for Infectious Disease"/>
            <person name="Wu L."/>
            <person name="Ma J."/>
        </authorList>
    </citation>
    <scope>NUCLEOTIDE SEQUENCE [LARGE SCALE GENOMIC DNA]</scope>
    <source>
        <strain evidence="3">NBRC 108725</strain>
    </source>
</reference>
<keyword evidence="3" id="KW-1185">Reference proteome</keyword>
<dbReference type="Gene3D" id="3.40.50.720">
    <property type="entry name" value="NAD(P)-binding Rossmann-like Domain"/>
    <property type="match status" value="1"/>
</dbReference>
<dbReference type="EMBL" id="AP027731">
    <property type="protein sequence ID" value="BDZ46678.1"/>
    <property type="molecule type" value="Genomic_DNA"/>
</dbReference>
<name>A0ABN6XNZ3_9MICO</name>
<dbReference type="RefSeq" id="WP_286276685.1">
    <property type="nucleotide sequence ID" value="NZ_AP027731.1"/>
</dbReference>
<gene>
    <name evidence="2" type="ORF">GCM10025866_25870</name>
</gene>
<organism evidence="2 3">
    <name type="scientific">Naasia aerilata</name>
    <dbReference type="NCBI Taxonomy" id="1162966"/>
    <lineage>
        <taxon>Bacteria</taxon>
        <taxon>Bacillati</taxon>
        <taxon>Actinomycetota</taxon>
        <taxon>Actinomycetes</taxon>
        <taxon>Micrococcales</taxon>
        <taxon>Microbacteriaceae</taxon>
        <taxon>Naasia</taxon>
    </lineage>
</organism>
<sequence>MTRFSHRAVAGSDAPELPTDRRPEVGPIAVLPEEDAEQVYLDAVRAGGGEIGPLGDETRGIVWLGPSKPDGLLEALAKSPRVQWVQLPWAGVDLFAQALADHSRDDMVWTSAKGAYAQPVAEHALALALAGLRHFPERVRAASWGDKRGNRCTGAASLSWVRAGSRSS</sequence>
<evidence type="ECO:0000256" key="1">
    <source>
        <dbReference type="SAM" id="MobiDB-lite"/>
    </source>
</evidence>
<accession>A0ABN6XNZ3</accession>
<evidence type="ECO:0000313" key="2">
    <source>
        <dbReference type="EMBL" id="BDZ46678.1"/>
    </source>
</evidence>
<dbReference type="Proteomes" id="UP001321498">
    <property type="component" value="Chromosome"/>
</dbReference>
<evidence type="ECO:0000313" key="3">
    <source>
        <dbReference type="Proteomes" id="UP001321498"/>
    </source>
</evidence>
<proteinExistence type="predicted"/>
<dbReference type="SUPFAM" id="SSF52283">
    <property type="entry name" value="Formate/glycerate dehydrogenase catalytic domain-like"/>
    <property type="match status" value="1"/>
</dbReference>